<proteinExistence type="predicted"/>
<evidence type="ECO:0000256" key="1">
    <source>
        <dbReference type="SAM" id="Phobius"/>
    </source>
</evidence>
<dbReference type="AlphaFoldDB" id="A0A9Q4GHQ0"/>
<name>A0A9Q4GHQ0_9EURY</name>
<reference evidence="3" key="1">
    <citation type="submission" date="2022-09" db="EMBL/GenBank/DDBJ databases">
        <title>Haloadaptaus new haloarchaeum isolated from saline soil.</title>
        <authorList>
            <person name="Duran-Viseras A."/>
            <person name="Sanchez-Porro C."/>
            <person name="Ventosa A."/>
        </authorList>
    </citation>
    <scope>NUCLEOTIDE SEQUENCE</scope>
    <source>
        <strain evidence="3">F3-133</strain>
    </source>
</reference>
<protein>
    <submittedName>
        <fullName evidence="3">SHOCT domain-containing protein</fullName>
    </submittedName>
</protein>
<dbReference type="InterPro" id="IPR018649">
    <property type="entry name" value="SHOCT"/>
</dbReference>
<keyword evidence="4" id="KW-1185">Reference proteome</keyword>
<dbReference type="Proteomes" id="UP001149411">
    <property type="component" value="Unassembled WGS sequence"/>
</dbReference>
<evidence type="ECO:0000313" key="4">
    <source>
        <dbReference type="Proteomes" id="UP001149411"/>
    </source>
</evidence>
<sequence>MFRRLTQLLVGAVALYPLSMTAVANGADGYHHGWDGGAMGTGGGWFGVGMMLLWMVVLVAAVVGFVYWAFGGKSDGKDNEAMEILRGRYARGDIDEEELRERRRKLTED</sequence>
<dbReference type="RefSeq" id="WP_266085639.1">
    <property type="nucleotide sequence ID" value="NZ_RKLV01000001.1"/>
</dbReference>
<dbReference type="EMBL" id="RKLV01000001">
    <property type="protein sequence ID" value="MCX2818033.1"/>
    <property type="molecule type" value="Genomic_DNA"/>
</dbReference>
<organism evidence="3 4">
    <name type="scientific">Halorutilus salinus</name>
    <dbReference type="NCBI Taxonomy" id="2487751"/>
    <lineage>
        <taxon>Archaea</taxon>
        <taxon>Methanobacteriati</taxon>
        <taxon>Methanobacteriota</taxon>
        <taxon>Stenosarchaea group</taxon>
        <taxon>Halobacteria</taxon>
        <taxon>Halorutilales</taxon>
        <taxon>Halorutilaceae</taxon>
        <taxon>Halorutilus</taxon>
    </lineage>
</organism>
<feature type="domain" description="SHOCT" evidence="2">
    <location>
        <begin position="80"/>
        <end position="106"/>
    </location>
</feature>
<keyword evidence="1" id="KW-0812">Transmembrane</keyword>
<comment type="caution">
    <text evidence="3">The sequence shown here is derived from an EMBL/GenBank/DDBJ whole genome shotgun (WGS) entry which is preliminary data.</text>
</comment>
<keyword evidence="1" id="KW-1133">Transmembrane helix</keyword>
<keyword evidence="1" id="KW-0472">Membrane</keyword>
<dbReference type="Pfam" id="PF09851">
    <property type="entry name" value="SHOCT"/>
    <property type="match status" value="1"/>
</dbReference>
<evidence type="ECO:0000259" key="2">
    <source>
        <dbReference type="Pfam" id="PF09851"/>
    </source>
</evidence>
<accession>A0A9Q4GHQ0</accession>
<feature type="transmembrane region" description="Helical" evidence="1">
    <location>
        <begin position="50"/>
        <end position="70"/>
    </location>
</feature>
<gene>
    <name evidence="3" type="ORF">EGH25_01505</name>
</gene>
<evidence type="ECO:0000313" key="3">
    <source>
        <dbReference type="EMBL" id="MCX2818033.1"/>
    </source>
</evidence>